<proteinExistence type="predicted"/>
<gene>
    <name evidence="1" type="ORF">F4820DRAFT_404436</name>
</gene>
<accession>A0ACB9ZEJ2</accession>
<evidence type="ECO:0000313" key="1">
    <source>
        <dbReference type="EMBL" id="KAI4870250.1"/>
    </source>
</evidence>
<comment type="caution">
    <text evidence="1">The sequence shown here is derived from an EMBL/GenBank/DDBJ whole genome shotgun (WGS) entry which is preliminary data.</text>
</comment>
<organism evidence="1 2">
    <name type="scientific">Hypoxylon rubiginosum</name>
    <dbReference type="NCBI Taxonomy" id="110542"/>
    <lineage>
        <taxon>Eukaryota</taxon>
        <taxon>Fungi</taxon>
        <taxon>Dikarya</taxon>
        <taxon>Ascomycota</taxon>
        <taxon>Pezizomycotina</taxon>
        <taxon>Sordariomycetes</taxon>
        <taxon>Xylariomycetidae</taxon>
        <taxon>Xylariales</taxon>
        <taxon>Hypoxylaceae</taxon>
        <taxon>Hypoxylon</taxon>
    </lineage>
</organism>
<dbReference type="Proteomes" id="UP001497700">
    <property type="component" value="Unassembled WGS sequence"/>
</dbReference>
<keyword evidence="2" id="KW-1185">Reference proteome</keyword>
<name>A0ACB9ZEJ2_9PEZI</name>
<protein>
    <submittedName>
        <fullName evidence="1">F-box domain-containing protein</fullName>
    </submittedName>
</protein>
<reference evidence="1 2" key="1">
    <citation type="journal article" date="2022" name="New Phytol.">
        <title>Ecological generalism drives hyperdiversity of secondary metabolite gene clusters in xylarialean endophytes.</title>
        <authorList>
            <person name="Franco M.E.E."/>
            <person name="Wisecaver J.H."/>
            <person name="Arnold A.E."/>
            <person name="Ju Y.M."/>
            <person name="Slot J.C."/>
            <person name="Ahrendt S."/>
            <person name="Moore L.P."/>
            <person name="Eastman K.E."/>
            <person name="Scott K."/>
            <person name="Konkel Z."/>
            <person name="Mondo S.J."/>
            <person name="Kuo A."/>
            <person name="Hayes R.D."/>
            <person name="Haridas S."/>
            <person name="Andreopoulos B."/>
            <person name="Riley R."/>
            <person name="LaButti K."/>
            <person name="Pangilinan J."/>
            <person name="Lipzen A."/>
            <person name="Amirebrahimi M."/>
            <person name="Yan J."/>
            <person name="Adam C."/>
            <person name="Keymanesh K."/>
            <person name="Ng V."/>
            <person name="Louie K."/>
            <person name="Northen T."/>
            <person name="Drula E."/>
            <person name="Henrissat B."/>
            <person name="Hsieh H.M."/>
            <person name="Youens-Clark K."/>
            <person name="Lutzoni F."/>
            <person name="Miadlikowska J."/>
            <person name="Eastwood D.C."/>
            <person name="Hamelin R.C."/>
            <person name="Grigoriev I.V."/>
            <person name="U'Ren J.M."/>
        </authorList>
    </citation>
    <scope>NUCLEOTIDE SEQUENCE [LARGE SCALE GENOMIC DNA]</scope>
    <source>
        <strain evidence="1 2">CBS 119005</strain>
    </source>
</reference>
<sequence length="644" mass="71617">MARLGSSSNSSSNPSYLETLPDEIFLHILSFLESRDIVVLQSLSRHFLGLCRDNNLWRNKCLSASPVRERIKLYRLGSDWIDEDGATFGSVLAAIGQDTQAEDQNETHWSLFESLSQIASKRQEREHIRIAANWDPTFPNESTNWYDEYIQRYGPIAVSWFEQPQVQHGSLKDAIDVSGAALYRPSSSSNELFAISPLDDGSICLWDVKGTRSKKGSILSKSDPGLLCTDGPGADLSRRSKMINTGVTECVSVDSISHKAFFAVQSHLIEVDLETLQVAGNQPFEWSISTLSAADPSAPLTVGTIHGLHLHDFRVRSKTWGEYQMRLDPVNRMGVRDFSHILDPIPLAPYASLAQSGPNSILHVERPGDRSQISDDIFVAGRFSNILHYDRRMFPNIKGSIHSGAKLCSLTSLPYPFSSLDSDLRRRFQLSEEQVEKAKSVAGGRTLIACGEYNTKGSLELYGLSSSTDDTPRSQIVQNSVMKNRQTASQSKLLSVINHGTRIVFSDGQGYLKWVERDGFTEVRRHKIGKSETVVHRSLFASMPGSDDIARKILSTGTGQDGEGRVNDDDILFWTGEKLGLLSFSSKPGFTTEDFEENTKTAEEVAAEKEELMYSEKMRLALERQARDVRFVQNLGAGTLHNGI</sequence>
<evidence type="ECO:0000313" key="2">
    <source>
        <dbReference type="Proteomes" id="UP001497700"/>
    </source>
</evidence>
<dbReference type="EMBL" id="MU393425">
    <property type="protein sequence ID" value="KAI4870250.1"/>
    <property type="molecule type" value="Genomic_DNA"/>
</dbReference>